<evidence type="ECO:0000313" key="2">
    <source>
        <dbReference type="EMBL" id="KAF2893981.1"/>
    </source>
</evidence>
<name>A0A8K0CYX9_IGNLU</name>
<comment type="caution">
    <text evidence="2">The sequence shown here is derived from an EMBL/GenBank/DDBJ whole genome shotgun (WGS) entry which is preliminary data.</text>
</comment>
<gene>
    <name evidence="2" type="ORF">ILUMI_12192</name>
</gene>
<proteinExistence type="predicted"/>
<feature type="compositionally biased region" description="Polar residues" evidence="1">
    <location>
        <begin position="62"/>
        <end position="71"/>
    </location>
</feature>
<dbReference type="EMBL" id="VTPC01007466">
    <property type="protein sequence ID" value="KAF2893981.1"/>
    <property type="molecule type" value="Genomic_DNA"/>
</dbReference>
<feature type="compositionally biased region" description="Basic and acidic residues" evidence="1">
    <location>
        <begin position="108"/>
        <end position="122"/>
    </location>
</feature>
<organism evidence="2 3">
    <name type="scientific">Ignelater luminosus</name>
    <name type="common">Cucubano</name>
    <name type="synonym">Pyrophorus luminosus</name>
    <dbReference type="NCBI Taxonomy" id="2038154"/>
    <lineage>
        <taxon>Eukaryota</taxon>
        <taxon>Metazoa</taxon>
        <taxon>Ecdysozoa</taxon>
        <taxon>Arthropoda</taxon>
        <taxon>Hexapoda</taxon>
        <taxon>Insecta</taxon>
        <taxon>Pterygota</taxon>
        <taxon>Neoptera</taxon>
        <taxon>Endopterygota</taxon>
        <taxon>Coleoptera</taxon>
        <taxon>Polyphaga</taxon>
        <taxon>Elateriformia</taxon>
        <taxon>Elateroidea</taxon>
        <taxon>Elateridae</taxon>
        <taxon>Agrypninae</taxon>
        <taxon>Pyrophorini</taxon>
        <taxon>Ignelater</taxon>
    </lineage>
</organism>
<dbReference type="Proteomes" id="UP000801492">
    <property type="component" value="Unassembled WGS sequence"/>
</dbReference>
<accession>A0A8K0CYX9</accession>
<dbReference type="AlphaFoldDB" id="A0A8K0CYX9"/>
<evidence type="ECO:0000313" key="3">
    <source>
        <dbReference type="Proteomes" id="UP000801492"/>
    </source>
</evidence>
<sequence length="215" mass="24717">MENRDKRRKRVPPQLPQIIILLAAASQIPRRDPRQTTNLERPHGLLHHTTSDLNTRAEDGSVTESTGNNFISREEVMEFEDSDDSLKDPNYELTQESSNDSDTSNVKTENKKRAEQKKNQTRKADNYGKLYYKTSFDEKEFTAINLIRSGRRATFPEEMPNWRSDANAESRFVITVAPQNDICPHGSTYPRNAVPITVNRIITPTDHVSWYINDP</sequence>
<dbReference type="OrthoDB" id="10631522at2759"/>
<evidence type="ECO:0000256" key="1">
    <source>
        <dbReference type="SAM" id="MobiDB-lite"/>
    </source>
</evidence>
<keyword evidence="3" id="KW-1185">Reference proteome</keyword>
<feature type="region of interest" description="Disordered" evidence="1">
    <location>
        <begin position="26"/>
        <end position="122"/>
    </location>
</feature>
<reference evidence="2" key="1">
    <citation type="submission" date="2019-08" db="EMBL/GenBank/DDBJ databases">
        <title>The genome of the North American firefly Photinus pyralis.</title>
        <authorList>
            <consortium name="Photinus pyralis genome working group"/>
            <person name="Fallon T.R."/>
            <person name="Sander Lower S.E."/>
            <person name="Weng J.-K."/>
        </authorList>
    </citation>
    <scope>NUCLEOTIDE SEQUENCE</scope>
    <source>
        <strain evidence="2">TRF0915ILg1</strain>
        <tissue evidence="2">Whole body</tissue>
    </source>
</reference>
<protein>
    <submittedName>
        <fullName evidence="2">Uncharacterized protein</fullName>
    </submittedName>
</protein>
<feature type="compositionally biased region" description="Polar residues" evidence="1">
    <location>
        <begin position="92"/>
        <end position="107"/>
    </location>
</feature>